<keyword evidence="6" id="KW-0539">Nucleus</keyword>
<dbReference type="GO" id="GO:0046872">
    <property type="term" value="F:metal ion binding"/>
    <property type="evidence" value="ECO:0007669"/>
    <property type="project" value="UniProtKB-KW"/>
</dbReference>
<accession>A0A9P6H4D2</accession>
<keyword evidence="6" id="KW-0378">Hydrolase</keyword>
<dbReference type="GO" id="GO:0000956">
    <property type="term" value="P:nuclear-transcribed mRNA catabolic process"/>
    <property type="evidence" value="ECO:0007669"/>
    <property type="project" value="TreeGrafter"/>
</dbReference>
<dbReference type="Proteomes" id="UP000736335">
    <property type="component" value="Unassembled WGS sequence"/>
</dbReference>
<keyword evidence="6" id="KW-0694">RNA-binding</keyword>
<comment type="catalytic activity">
    <reaction evidence="5">
        <text>a 5'-end NAD(+)-phospho-ribonucleoside in mRNA + H2O = a 5'-end phospho-ribonucleoside in mRNA + NAD(+) + H(+)</text>
        <dbReference type="Rhea" id="RHEA:60880"/>
        <dbReference type="Rhea" id="RHEA-COMP:15692"/>
        <dbReference type="Rhea" id="RHEA-COMP:15698"/>
        <dbReference type="ChEBI" id="CHEBI:15377"/>
        <dbReference type="ChEBI" id="CHEBI:15378"/>
        <dbReference type="ChEBI" id="CHEBI:57540"/>
        <dbReference type="ChEBI" id="CHEBI:138282"/>
        <dbReference type="ChEBI" id="CHEBI:144029"/>
    </reaction>
    <physiologicalReaction direction="left-to-right" evidence="5">
        <dbReference type="Rhea" id="RHEA:60881"/>
    </physiologicalReaction>
</comment>
<comment type="subcellular location">
    <subcellularLocation>
        <location evidence="6">Nucleus</location>
    </subcellularLocation>
</comment>
<keyword evidence="10" id="KW-1185">Reference proteome</keyword>
<dbReference type="GO" id="GO:0004518">
    <property type="term" value="F:nuclease activity"/>
    <property type="evidence" value="ECO:0007669"/>
    <property type="project" value="UniProtKB-KW"/>
</dbReference>
<sequence length="427" mass="48289">MKRTASDLDADETRVPSKRLKTEFGPRPVSNEPVEIEREGSPAPQVEDTGKPSPKSELAYPPKSLSSGRSGPLVTFQQPSPLTTFSYDSKRELRFDDSALRYYVDPPHGADLRYGYERWVKRPEEKGRLDGLLKAWLRVRDGFPEGFMNGGVIAWRGVMTRILTAPYEEREGWHLNVMCVNGTLYLEEHVSDAKLLEKEDLTPHHRLQSYYGYSFESFCTAGTPHAKPGWGGDVDTNVQWCSVVRTKLGNTRLVIGGEVDCVRGKLTKTNDTLVELKTSLTIRNQLDESRFEKKLLKFYFQSFLLGVPEIVVGFRSPAGKLGTIQSFQTMQIPRMVRGKPGSWDPSICLGWGERFLAFVKEAVQGDVRSAAAKEEEAPVVWRVDFKPRVGVSIIQLGPEAVEEVQAGSDRYGFLPRWYWEEQLHNQV</sequence>
<evidence type="ECO:0000256" key="6">
    <source>
        <dbReference type="RuleBase" id="RU367113"/>
    </source>
</evidence>
<dbReference type="GO" id="GO:0005829">
    <property type="term" value="C:cytosol"/>
    <property type="evidence" value="ECO:0007669"/>
    <property type="project" value="TreeGrafter"/>
</dbReference>
<evidence type="ECO:0000256" key="2">
    <source>
        <dbReference type="ARBA" id="ARBA00006562"/>
    </source>
</evidence>
<evidence type="ECO:0000256" key="3">
    <source>
        <dbReference type="ARBA" id="ARBA00044676"/>
    </source>
</evidence>
<gene>
    <name evidence="9" type="ORF">BJ322DRAFT_1013774</name>
</gene>
<comment type="cofactor">
    <cofactor evidence="1 6">
        <name>a divalent metal cation</name>
        <dbReference type="ChEBI" id="CHEBI:60240"/>
    </cofactor>
</comment>
<dbReference type="GO" id="GO:0005634">
    <property type="term" value="C:nucleus"/>
    <property type="evidence" value="ECO:0007669"/>
    <property type="project" value="UniProtKB-SubCell"/>
</dbReference>
<comment type="caution">
    <text evidence="9">The sequence shown here is derived from an EMBL/GenBank/DDBJ whole genome shotgun (WGS) entry which is preliminary data.</text>
</comment>
<dbReference type="EC" id="3.6.1.-" evidence="6"/>
<evidence type="ECO:0000256" key="5">
    <source>
        <dbReference type="ARBA" id="ARBA00048124"/>
    </source>
</evidence>
<keyword evidence="6" id="KW-0540">Nuclease</keyword>
<keyword evidence="6" id="KW-0547">Nucleotide-binding</keyword>
<evidence type="ECO:0000256" key="7">
    <source>
        <dbReference type="SAM" id="MobiDB-lite"/>
    </source>
</evidence>
<feature type="domain" description="RAI1-like" evidence="8">
    <location>
        <begin position="77"/>
        <end position="419"/>
    </location>
</feature>
<dbReference type="PANTHER" id="PTHR12395">
    <property type="entry name" value="DOM-3 RELATED"/>
    <property type="match status" value="1"/>
</dbReference>
<organism evidence="9 10">
    <name type="scientific">Thelephora terrestris</name>
    <dbReference type="NCBI Taxonomy" id="56493"/>
    <lineage>
        <taxon>Eukaryota</taxon>
        <taxon>Fungi</taxon>
        <taxon>Dikarya</taxon>
        <taxon>Basidiomycota</taxon>
        <taxon>Agaricomycotina</taxon>
        <taxon>Agaricomycetes</taxon>
        <taxon>Thelephorales</taxon>
        <taxon>Thelephoraceae</taxon>
        <taxon>Thelephora</taxon>
    </lineage>
</organism>
<feature type="region of interest" description="Disordered" evidence="7">
    <location>
        <begin position="1"/>
        <end position="77"/>
    </location>
</feature>
<evidence type="ECO:0000313" key="10">
    <source>
        <dbReference type="Proteomes" id="UP000736335"/>
    </source>
</evidence>
<dbReference type="InterPro" id="IPR039039">
    <property type="entry name" value="RAI1-like_fam"/>
</dbReference>
<dbReference type="AlphaFoldDB" id="A0A9P6H4D2"/>
<proteinExistence type="inferred from homology"/>
<dbReference type="EMBL" id="WIUZ02000021">
    <property type="protein sequence ID" value="KAF9778917.1"/>
    <property type="molecule type" value="Genomic_DNA"/>
</dbReference>
<dbReference type="GO" id="GO:0034353">
    <property type="term" value="F:mRNA 5'-diphosphatase activity"/>
    <property type="evidence" value="ECO:0007669"/>
    <property type="project" value="TreeGrafter"/>
</dbReference>
<feature type="compositionally biased region" description="Polar residues" evidence="7">
    <location>
        <begin position="64"/>
        <end position="77"/>
    </location>
</feature>
<dbReference type="GO" id="GO:0003723">
    <property type="term" value="F:RNA binding"/>
    <property type="evidence" value="ECO:0007669"/>
    <property type="project" value="UniProtKB-KW"/>
</dbReference>
<dbReference type="InterPro" id="IPR013961">
    <property type="entry name" value="RAI1"/>
</dbReference>
<reference evidence="9" key="2">
    <citation type="submission" date="2020-11" db="EMBL/GenBank/DDBJ databases">
        <authorList>
            <consortium name="DOE Joint Genome Institute"/>
            <person name="Kuo A."/>
            <person name="Miyauchi S."/>
            <person name="Kiss E."/>
            <person name="Drula E."/>
            <person name="Kohler A."/>
            <person name="Sanchez-Garcia M."/>
            <person name="Andreopoulos B."/>
            <person name="Barry K.W."/>
            <person name="Bonito G."/>
            <person name="Buee M."/>
            <person name="Carver A."/>
            <person name="Chen C."/>
            <person name="Cichocki N."/>
            <person name="Clum A."/>
            <person name="Culley D."/>
            <person name="Crous P.W."/>
            <person name="Fauchery L."/>
            <person name="Girlanda M."/>
            <person name="Hayes R."/>
            <person name="Keri Z."/>
            <person name="Labutti K."/>
            <person name="Lipzen A."/>
            <person name="Lombard V."/>
            <person name="Magnuson J."/>
            <person name="Maillard F."/>
            <person name="Morin E."/>
            <person name="Murat C."/>
            <person name="Nolan M."/>
            <person name="Ohm R."/>
            <person name="Pangilinan J."/>
            <person name="Pereira M."/>
            <person name="Perotto S."/>
            <person name="Peter M."/>
            <person name="Riley R."/>
            <person name="Sitrit Y."/>
            <person name="Stielow B."/>
            <person name="Szollosi G."/>
            <person name="Zifcakova L."/>
            <person name="Stursova M."/>
            <person name="Spatafora J.W."/>
            <person name="Tedersoo L."/>
            <person name="Vaario L.-M."/>
            <person name="Yamada A."/>
            <person name="Yan M."/>
            <person name="Wang P."/>
            <person name="Xu J."/>
            <person name="Bruns T."/>
            <person name="Baldrian P."/>
            <person name="Vilgalys R."/>
            <person name="Henrissat B."/>
            <person name="Grigoriev I.V."/>
            <person name="Hibbett D."/>
            <person name="Nagy L.G."/>
            <person name="Martin F.M."/>
        </authorList>
    </citation>
    <scope>NUCLEOTIDE SEQUENCE</scope>
    <source>
        <strain evidence="9">UH-Tt-Lm1</strain>
    </source>
</reference>
<comment type="catalytic activity">
    <reaction evidence="3">
        <text>a 5'-end (N(7)-methyl 5'-triphosphoguanosine)-ribonucleoside-ribonucleotide in mRNA + H2O = a (N(7)-methyl 5'-triphosphoguanosine)-nucleoside + a 5'-end phospho-ribonucleoside in mRNA + H(+)</text>
        <dbReference type="Rhea" id="RHEA:66928"/>
        <dbReference type="Rhea" id="RHEA-COMP:15692"/>
        <dbReference type="Rhea" id="RHEA-COMP:17313"/>
        <dbReference type="ChEBI" id="CHEBI:15377"/>
        <dbReference type="ChEBI" id="CHEBI:15378"/>
        <dbReference type="ChEBI" id="CHEBI:138282"/>
        <dbReference type="ChEBI" id="CHEBI:172876"/>
        <dbReference type="ChEBI" id="CHEBI:172877"/>
    </reaction>
    <physiologicalReaction direction="left-to-right" evidence="3">
        <dbReference type="Rhea" id="RHEA:66929"/>
    </physiologicalReaction>
</comment>
<dbReference type="GO" id="GO:0110155">
    <property type="term" value="P:NAD-cap decapping"/>
    <property type="evidence" value="ECO:0007669"/>
    <property type="project" value="TreeGrafter"/>
</dbReference>
<reference evidence="9" key="1">
    <citation type="journal article" date="2020" name="Nat. Commun.">
        <title>Large-scale genome sequencing of mycorrhizal fungi provides insights into the early evolution of symbiotic traits.</title>
        <authorList>
            <person name="Miyauchi S."/>
            <person name="Kiss E."/>
            <person name="Kuo A."/>
            <person name="Drula E."/>
            <person name="Kohler A."/>
            <person name="Sanchez-Garcia M."/>
            <person name="Morin E."/>
            <person name="Andreopoulos B."/>
            <person name="Barry K.W."/>
            <person name="Bonito G."/>
            <person name="Buee M."/>
            <person name="Carver A."/>
            <person name="Chen C."/>
            <person name="Cichocki N."/>
            <person name="Clum A."/>
            <person name="Culley D."/>
            <person name="Crous P.W."/>
            <person name="Fauchery L."/>
            <person name="Girlanda M."/>
            <person name="Hayes R.D."/>
            <person name="Keri Z."/>
            <person name="LaButti K."/>
            <person name="Lipzen A."/>
            <person name="Lombard V."/>
            <person name="Magnuson J."/>
            <person name="Maillard F."/>
            <person name="Murat C."/>
            <person name="Nolan M."/>
            <person name="Ohm R.A."/>
            <person name="Pangilinan J."/>
            <person name="Pereira M.F."/>
            <person name="Perotto S."/>
            <person name="Peter M."/>
            <person name="Pfister S."/>
            <person name="Riley R."/>
            <person name="Sitrit Y."/>
            <person name="Stielow J.B."/>
            <person name="Szollosi G."/>
            <person name="Zifcakova L."/>
            <person name="Stursova M."/>
            <person name="Spatafora J.W."/>
            <person name="Tedersoo L."/>
            <person name="Vaario L.M."/>
            <person name="Yamada A."/>
            <person name="Yan M."/>
            <person name="Wang P."/>
            <person name="Xu J."/>
            <person name="Bruns T."/>
            <person name="Baldrian P."/>
            <person name="Vilgalys R."/>
            <person name="Dunand C."/>
            <person name="Henrissat B."/>
            <person name="Grigoriev I.V."/>
            <person name="Hibbett D."/>
            <person name="Nagy L.G."/>
            <person name="Martin F.M."/>
        </authorList>
    </citation>
    <scope>NUCLEOTIDE SEQUENCE</scope>
    <source>
        <strain evidence="9">UH-Tt-Lm1</strain>
    </source>
</reference>
<keyword evidence="6" id="KW-0479">Metal-binding</keyword>
<name>A0A9P6H4D2_9AGAM</name>
<evidence type="ECO:0000256" key="1">
    <source>
        <dbReference type="ARBA" id="ARBA00001968"/>
    </source>
</evidence>
<evidence type="ECO:0000256" key="4">
    <source>
        <dbReference type="ARBA" id="ARBA00044692"/>
    </source>
</evidence>
<evidence type="ECO:0000313" key="9">
    <source>
        <dbReference type="EMBL" id="KAF9778917.1"/>
    </source>
</evidence>
<protein>
    <recommendedName>
        <fullName evidence="6">Decapping nuclease</fullName>
        <ecNumber evidence="6">3.6.1.-</ecNumber>
    </recommendedName>
</protein>
<comment type="function">
    <text evidence="6">Decapping enzyme for NAD-capped RNAs: specifically hydrolyzes the nicotinamide adenine dinucleotide (NAD) cap from a subset of RNAs by removing the entire NAD moiety from the 5'-end of an NAD-capped RNA.</text>
</comment>
<dbReference type="PANTHER" id="PTHR12395:SF9">
    <property type="entry name" value="DECAPPING AND EXORIBONUCLEASE PROTEIN"/>
    <property type="match status" value="1"/>
</dbReference>
<comment type="catalytic activity">
    <reaction evidence="4">
        <text>a 5'-end triphospho-ribonucleoside in mRNA + H2O = a 5'-end phospho-ribonucleoside in mRNA + diphosphate + H(+)</text>
        <dbReference type="Rhea" id="RHEA:78683"/>
        <dbReference type="Rhea" id="RHEA-COMP:15692"/>
        <dbReference type="Rhea" id="RHEA-COMP:17164"/>
        <dbReference type="ChEBI" id="CHEBI:15377"/>
        <dbReference type="ChEBI" id="CHEBI:15378"/>
        <dbReference type="ChEBI" id="CHEBI:33019"/>
        <dbReference type="ChEBI" id="CHEBI:138282"/>
        <dbReference type="ChEBI" id="CHEBI:167618"/>
    </reaction>
    <physiologicalReaction direction="left-to-right" evidence="4">
        <dbReference type="Rhea" id="RHEA:78684"/>
    </physiologicalReaction>
</comment>
<feature type="compositionally biased region" description="Basic and acidic residues" evidence="7">
    <location>
        <begin position="1"/>
        <end position="24"/>
    </location>
</feature>
<dbReference type="Pfam" id="PF08652">
    <property type="entry name" value="RAI1"/>
    <property type="match status" value="1"/>
</dbReference>
<comment type="similarity">
    <text evidence="2 6">Belongs to the DXO/Dom3Z family.</text>
</comment>
<dbReference type="OrthoDB" id="5853397at2759"/>
<evidence type="ECO:0000259" key="8">
    <source>
        <dbReference type="Pfam" id="PF08652"/>
    </source>
</evidence>
<dbReference type="GO" id="GO:0000166">
    <property type="term" value="F:nucleotide binding"/>
    <property type="evidence" value="ECO:0007669"/>
    <property type="project" value="UniProtKB-KW"/>
</dbReference>